<sequence>MQVVNNYSATSNREIQSNLELILKEHNWLIKQIDFEQLDTLVKEVIKANHIFFCAAGRSGFAMRAAAMRFMHLGLKVYFVGETTTPAIRKGDLLIAASGSGTTGSIVKAAEKSASVGATVIAISTQTESPLTRFSTHLVVLPAAEKQDFESSRSAQYAGSLFEQFLLLIFDAVFQGLWKSSGQAAEELWRRHANLE</sequence>
<dbReference type="PANTHER" id="PTHR43443">
    <property type="entry name" value="3-HEXULOSE-6-PHOSPHATE ISOMERASE"/>
    <property type="match status" value="1"/>
</dbReference>
<reference evidence="3" key="1">
    <citation type="submission" date="2022-12" db="EMBL/GenBank/DDBJ databases">
        <title>Genome sequence of HCMS5-2.</title>
        <authorList>
            <person name="Woo H."/>
        </authorList>
    </citation>
    <scope>NUCLEOTIDE SEQUENCE</scope>
    <source>
        <strain evidence="3">HCMS5-2</strain>
    </source>
</reference>
<dbReference type="CDD" id="cd05005">
    <property type="entry name" value="SIS_PHI"/>
    <property type="match status" value="1"/>
</dbReference>
<dbReference type="PANTHER" id="PTHR43443:SF1">
    <property type="entry name" value="3-HEXULOSE-6-PHOSPHATE ISOMERASE"/>
    <property type="match status" value="1"/>
</dbReference>
<dbReference type="InterPro" id="IPR017552">
    <property type="entry name" value="PHI/rmpB"/>
</dbReference>
<dbReference type="Proteomes" id="UP001144347">
    <property type="component" value="Unassembled WGS sequence"/>
</dbReference>
<gene>
    <name evidence="3" type="primary">hxlB</name>
    <name evidence="3" type="ORF">O0955_13760</name>
</gene>
<dbReference type="PROSITE" id="PS51464">
    <property type="entry name" value="SIS"/>
    <property type="match status" value="1"/>
</dbReference>
<dbReference type="SUPFAM" id="SSF53697">
    <property type="entry name" value="SIS domain"/>
    <property type="match status" value="1"/>
</dbReference>
<keyword evidence="4" id="KW-1185">Reference proteome</keyword>
<comment type="similarity">
    <text evidence="1">Belongs to the SIS family. PHI subfamily.</text>
</comment>
<evidence type="ECO:0000256" key="1">
    <source>
        <dbReference type="ARBA" id="ARBA00009235"/>
    </source>
</evidence>
<dbReference type="RefSeq" id="WP_269428126.1">
    <property type="nucleotide sequence ID" value="NZ_JAPWGM010000004.1"/>
</dbReference>
<protein>
    <submittedName>
        <fullName evidence="3">6-phospho-3-hexuloisomerase</fullName>
    </submittedName>
</protein>
<dbReference type="Pfam" id="PF01380">
    <property type="entry name" value="SIS"/>
    <property type="match status" value="1"/>
</dbReference>
<dbReference type="InterPro" id="IPR046348">
    <property type="entry name" value="SIS_dom_sf"/>
</dbReference>
<name>A0ABT4LAZ1_9SPHI</name>
<comment type="caution">
    <text evidence="3">The sequence shown here is derived from an EMBL/GenBank/DDBJ whole genome shotgun (WGS) entry which is preliminary data.</text>
</comment>
<dbReference type="NCBIfam" id="TIGR03127">
    <property type="entry name" value="RuMP_HxlB"/>
    <property type="match status" value="1"/>
</dbReference>
<dbReference type="Gene3D" id="3.40.50.10490">
    <property type="entry name" value="Glucose-6-phosphate isomerase like protein, domain 1"/>
    <property type="match status" value="1"/>
</dbReference>
<evidence type="ECO:0000313" key="3">
    <source>
        <dbReference type="EMBL" id="MCZ4245074.1"/>
    </source>
</evidence>
<feature type="domain" description="SIS" evidence="2">
    <location>
        <begin position="41"/>
        <end position="183"/>
    </location>
</feature>
<dbReference type="EMBL" id="JAPWGM010000004">
    <property type="protein sequence ID" value="MCZ4245074.1"/>
    <property type="molecule type" value="Genomic_DNA"/>
</dbReference>
<organism evidence="3 4">
    <name type="scientific">Pedobacter punctiformis</name>
    <dbReference type="NCBI Taxonomy" id="3004097"/>
    <lineage>
        <taxon>Bacteria</taxon>
        <taxon>Pseudomonadati</taxon>
        <taxon>Bacteroidota</taxon>
        <taxon>Sphingobacteriia</taxon>
        <taxon>Sphingobacteriales</taxon>
        <taxon>Sphingobacteriaceae</taxon>
        <taxon>Pedobacter</taxon>
    </lineage>
</organism>
<accession>A0ABT4LAZ1</accession>
<proteinExistence type="inferred from homology"/>
<dbReference type="InterPro" id="IPR001347">
    <property type="entry name" value="SIS_dom"/>
</dbReference>
<evidence type="ECO:0000259" key="2">
    <source>
        <dbReference type="PROSITE" id="PS51464"/>
    </source>
</evidence>
<evidence type="ECO:0000313" key="4">
    <source>
        <dbReference type="Proteomes" id="UP001144347"/>
    </source>
</evidence>